<accession>A0ABR7SUY3</accession>
<evidence type="ECO:0000313" key="3">
    <source>
        <dbReference type="Proteomes" id="UP000642284"/>
    </source>
</evidence>
<reference evidence="2 3" key="1">
    <citation type="submission" date="2020-08" db="EMBL/GenBank/DDBJ databases">
        <title>Genemic of Streptomyces polyaspartic.</title>
        <authorList>
            <person name="Liu W."/>
        </authorList>
    </citation>
    <scope>NUCLEOTIDE SEQUENCE [LARGE SCALE GENOMIC DNA]</scope>
    <source>
        <strain evidence="2 3">TRM66268-LWL</strain>
    </source>
</reference>
<gene>
    <name evidence="2" type="ORF">H9Y04_42525</name>
</gene>
<comment type="caution">
    <text evidence="2">The sequence shown here is derived from an EMBL/GenBank/DDBJ whole genome shotgun (WGS) entry which is preliminary data.</text>
</comment>
<organism evidence="2 3">
    <name type="scientific">Streptomyces polyasparticus</name>
    <dbReference type="NCBI Taxonomy" id="2767826"/>
    <lineage>
        <taxon>Bacteria</taxon>
        <taxon>Bacillati</taxon>
        <taxon>Actinomycetota</taxon>
        <taxon>Actinomycetes</taxon>
        <taxon>Kitasatosporales</taxon>
        <taxon>Streptomycetaceae</taxon>
        <taxon>Streptomyces</taxon>
    </lineage>
</organism>
<dbReference type="RefSeq" id="WP_187819631.1">
    <property type="nucleotide sequence ID" value="NZ_JACTVJ010000036.1"/>
</dbReference>
<proteinExistence type="predicted"/>
<name>A0ABR7SUY3_9ACTN</name>
<protein>
    <submittedName>
        <fullName evidence="2">Uncharacterized protein</fullName>
    </submittedName>
</protein>
<evidence type="ECO:0000313" key="2">
    <source>
        <dbReference type="EMBL" id="MBC9719208.1"/>
    </source>
</evidence>
<keyword evidence="3" id="KW-1185">Reference proteome</keyword>
<evidence type="ECO:0000256" key="1">
    <source>
        <dbReference type="SAM" id="MobiDB-lite"/>
    </source>
</evidence>
<dbReference type="Proteomes" id="UP000642284">
    <property type="component" value="Unassembled WGS sequence"/>
</dbReference>
<feature type="region of interest" description="Disordered" evidence="1">
    <location>
        <begin position="283"/>
        <end position="309"/>
    </location>
</feature>
<sequence length="309" mass="33520">MSGFTREHQDHAHRLSLDDHASAREALTRLHQTAQDCQTKVITSERPYFGDIAHAVAEALPGQWEVSIEHYPDGAIPTDVLDWVWEAGPALSTQPAYRTPGAAFLRDGGGTELLLVERPRDGRYLIGTLMPSPDHLHVVGAGPRTVSAATAREAAADVRSRLLPEFEQLVHLSRLREVQQDLDWVRGTESGTVAAVELDAALDRFLTHAPYLLAAIRRADIKPLAASETAVLIRFEILLARAPADTDTRSGSEADGMDEALALWLEAGDDLLDVVRTATVRPAEEPARPAITSVTPPRPPAAVAAGRTR</sequence>
<dbReference type="EMBL" id="JACTVJ010000036">
    <property type="protein sequence ID" value="MBC9719208.1"/>
    <property type="molecule type" value="Genomic_DNA"/>
</dbReference>